<comment type="subunit">
    <text evidence="5">Subunit of the heterotrimeric GatCAB amidotransferase (AdT) complex, composed of A, B and C subunits.</text>
</comment>
<comment type="catalytic activity">
    <reaction evidence="5">
        <text>L-glutamyl-tRNA(Gln) + L-glutamine + ATP + H2O = L-glutaminyl-tRNA(Gln) + L-glutamate + ADP + phosphate + H(+)</text>
        <dbReference type="Rhea" id="RHEA:17521"/>
        <dbReference type="Rhea" id="RHEA-COMP:9681"/>
        <dbReference type="Rhea" id="RHEA-COMP:9684"/>
        <dbReference type="ChEBI" id="CHEBI:15377"/>
        <dbReference type="ChEBI" id="CHEBI:15378"/>
        <dbReference type="ChEBI" id="CHEBI:29985"/>
        <dbReference type="ChEBI" id="CHEBI:30616"/>
        <dbReference type="ChEBI" id="CHEBI:43474"/>
        <dbReference type="ChEBI" id="CHEBI:58359"/>
        <dbReference type="ChEBI" id="CHEBI:78520"/>
        <dbReference type="ChEBI" id="CHEBI:78521"/>
        <dbReference type="ChEBI" id="CHEBI:456216"/>
        <dbReference type="EC" id="6.3.5.7"/>
    </reaction>
</comment>
<feature type="active site" description="Charge relay system" evidence="5">
    <location>
        <position position="130"/>
    </location>
</feature>
<evidence type="ECO:0000256" key="2">
    <source>
        <dbReference type="ARBA" id="ARBA00022741"/>
    </source>
</evidence>
<dbReference type="Pfam" id="PF01425">
    <property type="entry name" value="Amidase"/>
    <property type="match status" value="1"/>
</dbReference>
<dbReference type="GO" id="GO:0032543">
    <property type="term" value="P:mitochondrial translation"/>
    <property type="evidence" value="ECO:0007669"/>
    <property type="project" value="UniProtKB-UniRule"/>
</dbReference>
<dbReference type="GO" id="GO:0005739">
    <property type="term" value="C:mitochondrion"/>
    <property type="evidence" value="ECO:0007669"/>
    <property type="project" value="UniProtKB-SubCell"/>
</dbReference>
<dbReference type="AlphaFoldDB" id="A0A1I7YDR6"/>
<organism evidence="7 8">
    <name type="scientific">Steinernema glaseri</name>
    <dbReference type="NCBI Taxonomy" id="37863"/>
    <lineage>
        <taxon>Eukaryota</taxon>
        <taxon>Metazoa</taxon>
        <taxon>Ecdysozoa</taxon>
        <taxon>Nematoda</taxon>
        <taxon>Chromadorea</taxon>
        <taxon>Rhabditida</taxon>
        <taxon>Tylenchina</taxon>
        <taxon>Panagrolaimomorpha</taxon>
        <taxon>Strongyloidoidea</taxon>
        <taxon>Steinernematidae</taxon>
        <taxon>Steinernema</taxon>
    </lineage>
</organism>
<protein>
    <recommendedName>
        <fullName evidence="5">Glutamyl-tRNA(Gln) amidotransferase subunit A, mitochondrial</fullName>
        <shortName evidence="5">Glu-AdT subunit A</shortName>
        <ecNumber evidence="5">6.3.5.7</ecNumber>
    </recommendedName>
</protein>
<accession>A0A1I7YDR6</accession>
<reference evidence="8" key="1">
    <citation type="submission" date="2016-11" db="UniProtKB">
        <authorList>
            <consortium name="WormBaseParasite"/>
        </authorList>
    </citation>
    <scope>IDENTIFICATION</scope>
</reference>
<dbReference type="InterPro" id="IPR000120">
    <property type="entry name" value="Amidase"/>
</dbReference>
<dbReference type="SUPFAM" id="SSF75304">
    <property type="entry name" value="Amidase signature (AS) enzymes"/>
    <property type="match status" value="1"/>
</dbReference>
<evidence type="ECO:0000256" key="1">
    <source>
        <dbReference type="ARBA" id="ARBA00022598"/>
    </source>
</evidence>
<evidence type="ECO:0000313" key="7">
    <source>
        <dbReference type="Proteomes" id="UP000095287"/>
    </source>
</evidence>
<dbReference type="HAMAP" id="MF_00120">
    <property type="entry name" value="GatA"/>
    <property type="match status" value="1"/>
</dbReference>
<sequence length="462" mass="50543">MKCVEEAIERAVKHRHLNCLITETFQLALDQASEAQKKGLKPFPVIVKDCFAVKNVPMTCSSKMLLNYSVPYTATVVKRLVKSGGCIIGKSNLDEFSMGSSSLRGYFGPVKSGFSHKESLDDDWVVAGGSSGGSAVGVQLGMATVALGSDTGGSARNPAAFNGVFGFKPTYGLLSRNGLVPLTNSLDAPSIIAKSADDCKTYLDVMKGHDPFDSTTVDSQRCIANAKQSLKGLVIGIPQEYFNDVLSPTVLRALNSSALELEKAGCTIKEVSMKHTEQSIVCYHILGECDVASNMGRYDGVSYGFRKLNETSLDAMYTASRNRSLNKVVKNRIIAGNYFLLKENRKKYYDAAVRLRRLIAGDFKRAFSPDGEGVHALLTPVTSDSAESYKHWKKERFQRDWVDDFYTQPANMAGVPALSVPVGFCKKKRPVGVQLISNLFEDDLCLSIGKELYRLMGEPQIE</sequence>
<name>A0A1I7YDR6_9BILA</name>
<dbReference type="PANTHER" id="PTHR11895">
    <property type="entry name" value="TRANSAMIDASE"/>
    <property type="match status" value="1"/>
</dbReference>
<dbReference type="GO" id="GO:0030956">
    <property type="term" value="C:glutamyl-tRNA(Gln) amidotransferase complex"/>
    <property type="evidence" value="ECO:0007669"/>
    <property type="project" value="UniProtKB-UniRule"/>
</dbReference>
<dbReference type="Gene3D" id="3.90.1300.10">
    <property type="entry name" value="Amidase signature (AS) domain"/>
    <property type="match status" value="1"/>
</dbReference>
<evidence type="ECO:0000259" key="6">
    <source>
        <dbReference type="Pfam" id="PF01425"/>
    </source>
</evidence>
<evidence type="ECO:0000256" key="4">
    <source>
        <dbReference type="ARBA" id="ARBA00022917"/>
    </source>
</evidence>
<proteinExistence type="inferred from homology"/>
<keyword evidence="7" id="KW-1185">Reference proteome</keyword>
<keyword evidence="2 5" id="KW-0547">Nucleotide-binding</keyword>
<dbReference type="WBParaSite" id="L893_g15293.t1">
    <property type="protein sequence ID" value="L893_g15293.t1"/>
    <property type="gene ID" value="L893_g15293"/>
</dbReference>
<comment type="subcellular location">
    <subcellularLocation>
        <location evidence="5">Mitochondrion</location>
    </subcellularLocation>
</comment>
<keyword evidence="5" id="KW-0496">Mitochondrion</keyword>
<feature type="active site" description="Charge relay system" evidence="5">
    <location>
        <position position="48"/>
    </location>
</feature>
<dbReference type="GO" id="GO:0070681">
    <property type="term" value="P:glutaminyl-tRNAGln biosynthesis via transamidation"/>
    <property type="evidence" value="ECO:0007669"/>
    <property type="project" value="UniProtKB-UniRule"/>
</dbReference>
<feature type="active site" description="Acyl-ester intermediate" evidence="5">
    <location>
        <position position="154"/>
    </location>
</feature>
<dbReference type="GO" id="GO:0050567">
    <property type="term" value="F:glutaminyl-tRNA synthase (glutamine-hydrolyzing) activity"/>
    <property type="evidence" value="ECO:0007669"/>
    <property type="project" value="UniProtKB-UniRule"/>
</dbReference>
<evidence type="ECO:0000313" key="8">
    <source>
        <dbReference type="WBParaSite" id="L893_g15293.t1"/>
    </source>
</evidence>
<keyword evidence="1 5" id="KW-0436">Ligase</keyword>
<evidence type="ECO:0000256" key="5">
    <source>
        <dbReference type="HAMAP-Rule" id="MF_03150"/>
    </source>
</evidence>
<dbReference type="InterPro" id="IPR036928">
    <property type="entry name" value="AS_sf"/>
</dbReference>
<keyword evidence="3 5" id="KW-0067">ATP-binding</keyword>
<feature type="domain" description="Amidase" evidence="6">
    <location>
        <begin position="4"/>
        <end position="446"/>
    </location>
</feature>
<dbReference type="InterPro" id="IPR023631">
    <property type="entry name" value="Amidase_dom"/>
</dbReference>
<dbReference type="InterPro" id="IPR004412">
    <property type="entry name" value="GatA"/>
</dbReference>
<comment type="similarity">
    <text evidence="5">Belongs to the amidase family. GatA subfamily.</text>
</comment>
<dbReference type="PANTHER" id="PTHR11895:SF7">
    <property type="entry name" value="GLUTAMYL-TRNA(GLN) AMIDOTRANSFERASE SUBUNIT A, MITOCHONDRIAL"/>
    <property type="match status" value="1"/>
</dbReference>
<keyword evidence="4 5" id="KW-0648">Protein biosynthesis</keyword>
<evidence type="ECO:0000256" key="3">
    <source>
        <dbReference type="ARBA" id="ARBA00022840"/>
    </source>
</evidence>
<comment type="function">
    <text evidence="5">Allows the formation of correctly charged Gln-tRNA(Gln) through the transamidation of misacylated Glu-tRNA(Gln) in the mitochondria. The reaction takes place in the presence of glutamine and ATP through an activated gamma-phospho-Glu-tRNA(Gln).</text>
</comment>
<dbReference type="GO" id="GO:0005524">
    <property type="term" value="F:ATP binding"/>
    <property type="evidence" value="ECO:0007669"/>
    <property type="project" value="UniProtKB-KW"/>
</dbReference>
<dbReference type="Proteomes" id="UP000095287">
    <property type="component" value="Unplaced"/>
</dbReference>
<dbReference type="EC" id="6.3.5.7" evidence="5"/>